<feature type="compositionally biased region" description="Low complexity" evidence="5">
    <location>
        <begin position="666"/>
        <end position="687"/>
    </location>
</feature>
<evidence type="ECO:0000259" key="7">
    <source>
        <dbReference type="SMART" id="SM00693"/>
    </source>
</evidence>
<comment type="caution">
    <text evidence="8">The sequence shown here is derived from an EMBL/GenBank/DDBJ whole genome shotgun (WGS) entry which is preliminary data.</text>
</comment>
<dbReference type="PANTHER" id="PTHR31679">
    <property type="entry name" value="PEROXISOMAL MEMBRANE PROTEIN PEX30-RELATED"/>
    <property type="match status" value="1"/>
</dbReference>
<feature type="region of interest" description="Disordered" evidence="5">
    <location>
        <begin position="639"/>
        <end position="759"/>
    </location>
</feature>
<evidence type="ECO:0000256" key="5">
    <source>
        <dbReference type="SAM" id="MobiDB-lite"/>
    </source>
</evidence>
<dbReference type="AlphaFoldDB" id="A0AAE8T0J5"/>
<evidence type="ECO:0000256" key="4">
    <source>
        <dbReference type="ARBA" id="ARBA00023136"/>
    </source>
</evidence>
<feature type="domain" description="Peroxin/Ferlin" evidence="7">
    <location>
        <begin position="441"/>
        <end position="510"/>
    </location>
</feature>
<feature type="region of interest" description="Disordered" evidence="5">
    <location>
        <begin position="391"/>
        <end position="436"/>
    </location>
</feature>
<name>A0AAE8T0J5_9PEZI</name>
<reference evidence="8" key="1">
    <citation type="submission" date="2018-03" db="EMBL/GenBank/DDBJ databases">
        <authorList>
            <person name="Guldener U."/>
        </authorList>
    </citation>
    <scope>NUCLEOTIDE SEQUENCE</scope>
</reference>
<feature type="compositionally biased region" description="Basic and acidic residues" evidence="5">
    <location>
        <begin position="409"/>
        <end position="419"/>
    </location>
</feature>
<keyword evidence="3 6" id="KW-1133">Transmembrane helix</keyword>
<feature type="compositionally biased region" description="Basic and acidic residues" evidence="5">
    <location>
        <begin position="705"/>
        <end position="727"/>
    </location>
</feature>
<dbReference type="PANTHER" id="PTHR31679:SF2">
    <property type="entry name" value="PEROXISOMAL MEMBRANE PROTEIN PEX30-RELATED"/>
    <property type="match status" value="1"/>
</dbReference>
<dbReference type="InterPro" id="IPR052646">
    <property type="entry name" value="Peroxisomal_PEX28-32"/>
</dbReference>
<dbReference type="Proteomes" id="UP001187682">
    <property type="component" value="Unassembled WGS sequence"/>
</dbReference>
<keyword evidence="9" id="KW-1185">Reference proteome</keyword>
<sequence length="759" mass="83924">MASILFPIEVVVGVASDYLYGESCPYHDRPPRHCRLAGLPCVHLATEPPWLMSQMTSPKRARGAADPDGTGPGTPRAGDDIHSPANGPPTQAAFSPATLSIPTTKSSKRRSTILVHQKSPLLLATPPQITRALAYSHPFLLPLNKMAGLLSWSTGDPWESFLMLLVFWAVVLYGDVVIRMAGPIVVVVSLILGMYARRFSPLSTSGWGEPAQKESSTNNPTANGPSGRAQRNSAKVSTNGVAGRGHQRATSEITTTRHQKTLDEIVETLKELTGRCNLLLEPMIEMTDFLSTQRTPTSATTRPALTTMFIRILFCTPFWIALTLPPLRIITTRRVVLVLGTLVLSWHAKVMRVARELLWRSSMVRRLAALMTGLKFESPMKPAVNGTVPKIVTTHTDGESNGVRGEPPSPKKQESELTKALRKQSHHHGHKHGEGLGRDAGVKFTFIIYENQRRWVGLGWTTSLFAYERSAWTDEHNNPVPPRDAFELPEAEEGSQMHWRWVEGSKWKVDGVPVPDDGKEELDYDGPDGMMGWVFYDNKWQNGRRGQDGWGRWTRRRKWYRDAELVEMDEEEQPSEIVTGDGTTEVVEPDETASKPPPPALLLTKQAYSTTEERMISPTVAEHKIPSLEVVLESDAGDNAQAGAEDDGKAVPIPIKKSDEQDDGASVHSAHSTHSTSTSSRSFFRPTSLRRKVTDRSTVSSVATQDKDKDKERPPRTRRASEAKSEEEVSSLGLAVGMEIHDRSKSGWGIGDEARMSLE</sequence>
<feature type="region of interest" description="Disordered" evidence="5">
    <location>
        <begin position="568"/>
        <end position="601"/>
    </location>
</feature>
<dbReference type="InterPro" id="IPR006614">
    <property type="entry name" value="Peroxin/Ferlin"/>
</dbReference>
<dbReference type="GO" id="GO:0012505">
    <property type="term" value="C:endomembrane system"/>
    <property type="evidence" value="ECO:0007669"/>
    <property type="project" value="UniProtKB-SubCell"/>
</dbReference>
<gene>
    <name evidence="8" type="ORF">DNG_10166</name>
</gene>
<evidence type="ECO:0000313" key="8">
    <source>
        <dbReference type="EMBL" id="SPO07472.1"/>
    </source>
</evidence>
<evidence type="ECO:0000256" key="6">
    <source>
        <dbReference type="SAM" id="Phobius"/>
    </source>
</evidence>
<evidence type="ECO:0000256" key="2">
    <source>
        <dbReference type="ARBA" id="ARBA00022692"/>
    </source>
</evidence>
<dbReference type="Pfam" id="PF06398">
    <property type="entry name" value="Pex24p"/>
    <property type="match status" value="1"/>
</dbReference>
<feature type="region of interest" description="Disordered" evidence="5">
    <location>
        <begin position="55"/>
        <end position="96"/>
    </location>
</feature>
<feature type="transmembrane region" description="Helical" evidence="6">
    <location>
        <begin position="176"/>
        <end position="196"/>
    </location>
</feature>
<protein>
    <submittedName>
        <fullName evidence="8">Related to integral peroxisomal membrane protein</fullName>
    </submittedName>
</protein>
<feature type="compositionally biased region" description="Basic residues" evidence="5">
    <location>
        <begin position="420"/>
        <end position="431"/>
    </location>
</feature>
<keyword evidence="2 6" id="KW-0812">Transmembrane</keyword>
<feature type="transmembrane region" description="Helical" evidence="6">
    <location>
        <begin position="304"/>
        <end position="322"/>
    </location>
</feature>
<dbReference type="GO" id="GO:0005778">
    <property type="term" value="C:peroxisomal membrane"/>
    <property type="evidence" value="ECO:0007669"/>
    <property type="project" value="TreeGrafter"/>
</dbReference>
<accession>A0AAE8T0J5</accession>
<dbReference type="EMBL" id="ONZQ02000021">
    <property type="protein sequence ID" value="SPO07472.1"/>
    <property type="molecule type" value="Genomic_DNA"/>
</dbReference>
<organism evidence="8 9">
    <name type="scientific">Cephalotrichum gorgonifer</name>
    <dbReference type="NCBI Taxonomy" id="2041049"/>
    <lineage>
        <taxon>Eukaryota</taxon>
        <taxon>Fungi</taxon>
        <taxon>Dikarya</taxon>
        <taxon>Ascomycota</taxon>
        <taxon>Pezizomycotina</taxon>
        <taxon>Sordariomycetes</taxon>
        <taxon>Hypocreomycetidae</taxon>
        <taxon>Microascales</taxon>
        <taxon>Microascaceae</taxon>
        <taxon>Cephalotrichum</taxon>
    </lineage>
</organism>
<evidence type="ECO:0000256" key="3">
    <source>
        <dbReference type="ARBA" id="ARBA00022989"/>
    </source>
</evidence>
<dbReference type="InterPro" id="IPR010482">
    <property type="entry name" value="TECPR1-like_DysF"/>
</dbReference>
<evidence type="ECO:0000313" key="9">
    <source>
        <dbReference type="Proteomes" id="UP001187682"/>
    </source>
</evidence>
<keyword evidence="4 6" id="KW-0472">Membrane</keyword>
<proteinExistence type="predicted"/>
<dbReference type="GO" id="GO:0007031">
    <property type="term" value="P:peroxisome organization"/>
    <property type="evidence" value="ECO:0007669"/>
    <property type="project" value="UniProtKB-ARBA"/>
</dbReference>
<dbReference type="SMART" id="SM00693">
    <property type="entry name" value="DysFN"/>
    <property type="match status" value="1"/>
</dbReference>
<feature type="compositionally biased region" description="Polar residues" evidence="5">
    <location>
        <begin position="213"/>
        <end position="240"/>
    </location>
</feature>
<feature type="region of interest" description="Disordered" evidence="5">
    <location>
        <begin position="204"/>
        <end position="257"/>
    </location>
</feature>
<evidence type="ECO:0000256" key="1">
    <source>
        <dbReference type="ARBA" id="ARBA00004127"/>
    </source>
</evidence>
<comment type="subcellular location">
    <subcellularLocation>
        <location evidence="1">Endomembrane system</location>
        <topology evidence="1">Multi-pass membrane protein</topology>
    </subcellularLocation>
</comment>